<dbReference type="AlphaFoldDB" id="A0A0H2WLK1"/>
<dbReference type="Proteomes" id="UP000006693">
    <property type="component" value="Chromosome 1"/>
</dbReference>
<dbReference type="PATRIC" id="fig|243160.12.peg.2367"/>
<evidence type="ECO:0000313" key="2">
    <source>
        <dbReference type="Proteomes" id="UP000006693"/>
    </source>
</evidence>
<protein>
    <submittedName>
        <fullName evidence="1">Capsular polysaccharide biosynthesis protein, putative</fullName>
    </submittedName>
</protein>
<sequence>MIKIVIDQDVDGSGAVASYLAGRINASGRRVRVLSLSEARHAHAAERSIPSNESVISLAAHYRPSASEKIVYWLAESSAGAVKDVPSVFIRFKHFFAGAMNIGSLRGERVFVNDIAAKSELATRLARIDVLPFPLTRKAGELPGEYGRTVTVEVGNIGMADDELIACLDALGRSGIEDLRVFSASLQVREQIIGISGRVASKPKIVQEFDAFEGALSRSLFYAGVGLDARLSFQRLSLAAALLRPVVLYRSLIDERYFVNEVTGFETDDVGLVGQIAGMFASGVLQPEAFGESLNLHQMSRYSPDKILMDALQ</sequence>
<accession>A0A0H2WLK1</accession>
<name>A0A0H2WLK1_BURMA</name>
<evidence type="ECO:0000313" key="1">
    <source>
        <dbReference type="EMBL" id="AAU50047.1"/>
    </source>
</evidence>
<proteinExistence type="predicted"/>
<keyword evidence="2" id="KW-1185">Reference proteome</keyword>
<gene>
    <name evidence="1" type="ordered locus">BMA2301</name>
</gene>
<dbReference type="EMBL" id="CP000010">
    <property type="protein sequence ID" value="AAU50047.1"/>
    <property type="molecule type" value="Genomic_DNA"/>
</dbReference>
<dbReference type="KEGG" id="bma:BMA2301"/>
<reference evidence="1 2" key="1">
    <citation type="journal article" date="2004" name="Proc. Natl. Acad. Sci. U.S.A.">
        <title>Structural flexibility in the Burkholderia mallei genome.</title>
        <authorList>
            <person name="Nierman W.C."/>
            <person name="DeShazer D."/>
            <person name="Kim H.S."/>
            <person name="Tettelin H."/>
            <person name="Nelson K.E."/>
            <person name="Feldblyum T."/>
            <person name="Ulrich R.L."/>
            <person name="Ronning C.M."/>
            <person name="Brinkac L.M."/>
            <person name="Daugherty S.C."/>
            <person name="Davidsen T.D."/>
            <person name="Deboy R.T."/>
            <person name="Dimitrov G."/>
            <person name="Dodson R.J."/>
            <person name="Durkin A.S."/>
            <person name="Gwinn M.L."/>
            <person name="Haft D.H."/>
            <person name="Khouri H."/>
            <person name="Kolonay J.F."/>
            <person name="Madupu R."/>
            <person name="Mohammoud Y."/>
            <person name="Nelson W.C."/>
            <person name="Radune D."/>
            <person name="Romero C.M."/>
            <person name="Sarria S."/>
            <person name="Selengut J."/>
            <person name="Shamblin C."/>
            <person name="Sullivan S.A."/>
            <person name="White O."/>
            <person name="Yu Y."/>
            <person name="Zafar N."/>
            <person name="Zhou L."/>
            <person name="Fraser C.M."/>
        </authorList>
    </citation>
    <scope>NUCLEOTIDE SEQUENCE [LARGE SCALE GENOMIC DNA]</scope>
    <source>
        <strain evidence="1 2">ATCC 23344</strain>
    </source>
</reference>
<dbReference type="HOGENOM" id="CLU_085636_0_0_4"/>
<organism evidence="1 2">
    <name type="scientific">Burkholderia mallei (strain ATCC 23344)</name>
    <dbReference type="NCBI Taxonomy" id="243160"/>
    <lineage>
        <taxon>Bacteria</taxon>
        <taxon>Pseudomonadati</taxon>
        <taxon>Pseudomonadota</taxon>
        <taxon>Betaproteobacteria</taxon>
        <taxon>Burkholderiales</taxon>
        <taxon>Burkholderiaceae</taxon>
        <taxon>Burkholderia</taxon>
        <taxon>pseudomallei group</taxon>
    </lineage>
</organism>